<dbReference type="PaxDb" id="198214-SF0008"/>
<dbReference type="KEGG" id="sfl:SF0008"/>
<gene>
    <name evidence="2" type="ordered locus">SF0008</name>
</gene>
<accession>A0A0H2UY14</accession>
<keyword evidence="3" id="KW-1185">Reference proteome</keyword>
<proteinExistence type="predicted"/>
<feature type="compositionally biased region" description="Basic residues" evidence="1">
    <location>
        <begin position="65"/>
        <end position="75"/>
    </location>
</feature>
<protein>
    <submittedName>
        <fullName evidence="2">Uncharacterized protein</fullName>
    </submittedName>
</protein>
<sequence>MYKNGGRYQRSVRNPKQSRLAITVLSAVALTLRRDIIRADRLHPPNKLFKEKYYHDGQIDLPSSVHHRSGRHWGHRGNEAVSTAGCHNQPFSHS</sequence>
<feature type="region of interest" description="Disordered" evidence="1">
    <location>
        <begin position="65"/>
        <end position="94"/>
    </location>
</feature>
<reference evidence="2 3" key="1">
    <citation type="journal article" date="2002" name="Nucleic Acids Res.">
        <title>Genome sequence of Shigella flexneri 2a: insights into pathogenicity through comparison with genomes of Escherichia coli K12 and O157.</title>
        <authorList>
            <person name="Jin Q."/>
            <person name="Yuan Z."/>
            <person name="Xu J."/>
            <person name="Wang Y."/>
            <person name="Shen Y."/>
            <person name="Lu W."/>
            <person name="Wang J."/>
            <person name="Liu H."/>
            <person name="Yang J."/>
            <person name="Yang F."/>
            <person name="Zhang X."/>
            <person name="Zhang J."/>
            <person name="Yang G."/>
            <person name="Wu H."/>
            <person name="Qu D."/>
            <person name="Dong J."/>
            <person name="Sun L."/>
            <person name="Xue Y."/>
            <person name="Zhao A."/>
            <person name="Gao Y."/>
            <person name="Zhu J."/>
            <person name="Kan B."/>
            <person name="Ding K."/>
            <person name="Chen S."/>
            <person name="Cheng H."/>
            <person name="Yao Z."/>
            <person name="He B."/>
            <person name="Chen R."/>
            <person name="Ma D."/>
            <person name="Qiang B."/>
            <person name="Wen Y."/>
            <person name="Hou Y."/>
            <person name="Yu J."/>
        </authorList>
    </citation>
    <scope>NUCLEOTIDE SEQUENCE [LARGE SCALE GENOMIC DNA]</scope>
    <source>
        <strain evidence="3">301 / Serotype 2a</strain>
    </source>
</reference>
<evidence type="ECO:0000256" key="1">
    <source>
        <dbReference type="SAM" id="MobiDB-lite"/>
    </source>
</evidence>
<evidence type="ECO:0000313" key="3">
    <source>
        <dbReference type="Proteomes" id="UP000001006"/>
    </source>
</evidence>
<dbReference type="RefSeq" id="NP_705967.1">
    <property type="nucleotide sequence ID" value="NC_004337.2"/>
</dbReference>
<feature type="compositionally biased region" description="Polar residues" evidence="1">
    <location>
        <begin position="85"/>
        <end position="94"/>
    </location>
</feature>
<evidence type="ECO:0000313" key="2">
    <source>
        <dbReference type="EMBL" id="AAN41674.1"/>
    </source>
</evidence>
<dbReference type="EMBL" id="AE005674">
    <property type="protein sequence ID" value="AAN41674.1"/>
    <property type="molecule type" value="Genomic_DNA"/>
</dbReference>
<name>A0A0H2UY14_SHIFL</name>
<dbReference type="HOGENOM" id="CLU_2384541_0_0_6"/>
<dbReference type="AlphaFoldDB" id="A0A0H2UY14"/>
<organism evidence="2 3">
    <name type="scientific">Shigella flexneri</name>
    <dbReference type="NCBI Taxonomy" id="623"/>
    <lineage>
        <taxon>Bacteria</taxon>
        <taxon>Pseudomonadati</taxon>
        <taxon>Pseudomonadota</taxon>
        <taxon>Gammaproteobacteria</taxon>
        <taxon>Enterobacterales</taxon>
        <taxon>Enterobacteriaceae</taxon>
        <taxon>Shigella</taxon>
    </lineage>
</organism>
<dbReference type="GeneID" id="1025737"/>
<dbReference type="Proteomes" id="UP000001006">
    <property type="component" value="Chromosome"/>
</dbReference>